<accession>A0A9E7ZIH4</accession>
<organism evidence="7">
    <name type="scientific">Bosea sp. NBC_00436</name>
    <dbReference type="NCBI Taxonomy" id="2969620"/>
    <lineage>
        <taxon>Bacteria</taxon>
        <taxon>Pseudomonadati</taxon>
        <taxon>Pseudomonadota</taxon>
        <taxon>Alphaproteobacteria</taxon>
        <taxon>Hyphomicrobiales</taxon>
        <taxon>Boseaceae</taxon>
        <taxon>Bosea</taxon>
    </lineage>
</organism>
<dbReference type="InterPro" id="IPR003439">
    <property type="entry name" value="ABC_transporter-like_ATP-bd"/>
</dbReference>
<dbReference type="GO" id="GO:0005524">
    <property type="term" value="F:ATP binding"/>
    <property type="evidence" value="ECO:0007669"/>
    <property type="project" value="UniProtKB-KW"/>
</dbReference>
<dbReference type="SMART" id="SM00382">
    <property type="entry name" value="AAA"/>
    <property type="match status" value="1"/>
</dbReference>
<dbReference type="GO" id="GO:0016887">
    <property type="term" value="F:ATP hydrolysis activity"/>
    <property type="evidence" value="ECO:0007669"/>
    <property type="project" value="InterPro"/>
</dbReference>
<evidence type="ECO:0000256" key="4">
    <source>
        <dbReference type="ARBA" id="ARBA00022741"/>
    </source>
</evidence>
<keyword evidence="5 7" id="KW-0067">ATP-binding</keyword>
<evidence type="ECO:0000256" key="2">
    <source>
        <dbReference type="ARBA" id="ARBA00005417"/>
    </source>
</evidence>
<dbReference type="Gene3D" id="3.40.50.300">
    <property type="entry name" value="P-loop containing nucleotide triphosphate hydrolases"/>
    <property type="match status" value="1"/>
</dbReference>
<proteinExistence type="inferred from homology"/>
<dbReference type="Pfam" id="PF00005">
    <property type="entry name" value="ABC_tran"/>
    <property type="match status" value="1"/>
</dbReference>
<dbReference type="NCBIfam" id="TIGR01727">
    <property type="entry name" value="oligo_HPY"/>
    <property type="match status" value="1"/>
</dbReference>
<evidence type="ECO:0000256" key="5">
    <source>
        <dbReference type="ARBA" id="ARBA00022840"/>
    </source>
</evidence>
<dbReference type="PANTHER" id="PTHR43776">
    <property type="entry name" value="TRANSPORT ATP-BINDING PROTEIN"/>
    <property type="match status" value="1"/>
</dbReference>
<dbReference type="GO" id="GO:0005886">
    <property type="term" value="C:plasma membrane"/>
    <property type="evidence" value="ECO:0007669"/>
    <property type="project" value="UniProtKB-SubCell"/>
</dbReference>
<evidence type="ECO:0000259" key="6">
    <source>
        <dbReference type="PROSITE" id="PS50893"/>
    </source>
</evidence>
<gene>
    <name evidence="7" type="ORF">NWE54_17650</name>
</gene>
<dbReference type="EMBL" id="CP102774">
    <property type="protein sequence ID" value="UZF85638.1"/>
    <property type="molecule type" value="Genomic_DNA"/>
</dbReference>
<comment type="similarity">
    <text evidence="2">Belongs to the ABC transporter superfamily.</text>
</comment>
<name>A0A9E7ZIH4_9HYPH</name>
<protein>
    <submittedName>
        <fullName evidence="7">ATP-binding cassette domain-containing protein</fullName>
    </submittedName>
</protein>
<dbReference type="InterPro" id="IPR003593">
    <property type="entry name" value="AAA+_ATPase"/>
</dbReference>
<sequence>MSAAMLDIRDVSKVFPISRGMFRGGARLTAVGGVSLSVAPGEVLGIVGESGCGKTTLSQIMLGLLPPTTGEVTIDGQPLKSLGRLDVARRVQPIFQDPYSSLNPRQTIQEIVSVPLIVHGIGSSAERAKQAAAMLDLVGLPARFLDRLPSQLSGGQRQRVAIARALILKPRLLICDEPTSALDVSIQAQVLNLLADLRRELGLTFVVISHNLSVVEYFADRIAVMYLGRVVEEGPSAAIFANPLHPYTRALIDSALPIDPGGGIPDLGLGQAYPDPMNPPPGCAFNPRCPVVRPDCASRTPRLDAQGESRVACLYPLERAAVAPAAV</sequence>
<feature type="domain" description="ABC transporter" evidence="6">
    <location>
        <begin position="6"/>
        <end position="252"/>
    </location>
</feature>
<dbReference type="SUPFAM" id="SSF52540">
    <property type="entry name" value="P-loop containing nucleoside triphosphate hydrolases"/>
    <property type="match status" value="1"/>
</dbReference>
<dbReference type="Pfam" id="PF08352">
    <property type="entry name" value="oligo_HPY"/>
    <property type="match status" value="1"/>
</dbReference>
<dbReference type="FunFam" id="3.40.50.300:FF:000016">
    <property type="entry name" value="Oligopeptide ABC transporter ATP-binding component"/>
    <property type="match status" value="1"/>
</dbReference>
<dbReference type="InterPro" id="IPR050319">
    <property type="entry name" value="ABC_transp_ATP-bind"/>
</dbReference>
<dbReference type="InterPro" id="IPR017871">
    <property type="entry name" value="ABC_transporter-like_CS"/>
</dbReference>
<dbReference type="PROSITE" id="PS00211">
    <property type="entry name" value="ABC_TRANSPORTER_1"/>
    <property type="match status" value="1"/>
</dbReference>
<evidence type="ECO:0000256" key="3">
    <source>
        <dbReference type="ARBA" id="ARBA00022448"/>
    </source>
</evidence>
<dbReference type="GO" id="GO:0055085">
    <property type="term" value="P:transmembrane transport"/>
    <property type="evidence" value="ECO:0007669"/>
    <property type="project" value="UniProtKB-ARBA"/>
</dbReference>
<keyword evidence="3" id="KW-0813">Transport</keyword>
<dbReference type="AlphaFoldDB" id="A0A9E7ZIH4"/>
<reference evidence="7" key="1">
    <citation type="submission" date="2022-08" db="EMBL/GenBank/DDBJ databases">
        <title>Complete Genome Sequences of 2 Bosea sp. soil isolates.</title>
        <authorList>
            <person name="Alvarez Arevalo M."/>
            <person name="Sterndorff E.B."/>
            <person name="Faurdal D."/>
            <person name="Joergensen T.S."/>
            <person name="Weber T."/>
        </authorList>
    </citation>
    <scope>NUCLEOTIDE SEQUENCE</scope>
    <source>
        <strain evidence="7">NBC_00436</strain>
    </source>
</reference>
<comment type="subcellular location">
    <subcellularLocation>
        <location evidence="1">Cell inner membrane</location>
        <topology evidence="1">Peripheral membrane protein</topology>
    </subcellularLocation>
</comment>
<keyword evidence="4" id="KW-0547">Nucleotide-binding</keyword>
<dbReference type="GO" id="GO:0015833">
    <property type="term" value="P:peptide transport"/>
    <property type="evidence" value="ECO:0007669"/>
    <property type="project" value="InterPro"/>
</dbReference>
<dbReference type="PROSITE" id="PS50893">
    <property type="entry name" value="ABC_TRANSPORTER_2"/>
    <property type="match status" value="1"/>
</dbReference>
<dbReference type="InterPro" id="IPR013563">
    <property type="entry name" value="Oligopep_ABC_C"/>
</dbReference>
<dbReference type="CDD" id="cd03257">
    <property type="entry name" value="ABC_NikE_OppD_transporters"/>
    <property type="match status" value="1"/>
</dbReference>
<evidence type="ECO:0000313" key="7">
    <source>
        <dbReference type="EMBL" id="UZF85638.1"/>
    </source>
</evidence>
<evidence type="ECO:0000256" key="1">
    <source>
        <dbReference type="ARBA" id="ARBA00004417"/>
    </source>
</evidence>
<dbReference type="InterPro" id="IPR027417">
    <property type="entry name" value="P-loop_NTPase"/>
</dbReference>